<gene>
    <name evidence="2" type="ORF">RRSL_03082</name>
</gene>
<organism evidence="2 3">
    <name type="scientific">Ralstonia solanacearum (strain UW551)</name>
    <dbReference type="NCBI Taxonomy" id="342110"/>
    <lineage>
        <taxon>Bacteria</taxon>
        <taxon>Pseudomonadati</taxon>
        <taxon>Pseudomonadota</taxon>
        <taxon>Betaproteobacteria</taxon>
        <taxon>Burkholderiales</taxon>
        <taxon>Burkholderiaceae</taxon>
        <taxon>Ralstonia</taxon>
        <taxon>Ralstonia solanacearum species complex</taxon>
    </lineage>
</organism>
<accession>A0AB33VEW1</accession>
<feature type="region of interest" description="Disordered" evidence="1">
    <location>
        <begin position="37"/>
        <end position="56"/>
    </location>
</feature>
<dbReference type="AlphaFoldDB" id="A0AB33VEW1"/>
<evidence type="ECO:0008006" key="4">
    <source>
        <dbReference type="Google" id="ProtNLM"/>
    </source>
</evidence>
<dbReference type="Proteomes" id="UP000005933">
    <property type="component" value="Unassembled WGS sequence"/>
</dbReference>
<comment type="caution">
    <text evidence="2">The sequence shown here is derived from an EMBL/GenBank/DDBJ whole genome shotgun (WGS) entry which is preliminary data.</text>
</comment>
<proteinExistence type="predicted"/>
<evidence type="ECO:0000313" key="2">
    <source>
        <dbReference type="EMBL" id="EAP73389.1"/>
    </source>
</evidence>
<name>A0AB33VEW1_RALSU</name>
<evidence type="ECO:0000313" key="3">
    <source>
        <dbReference type="Proteomes" id="UP000005933"/>
    </source>
</evidence>
<evidence type="ECO:0000256" key="1">
    <source>
        <dbReference type="SAM" id="MobiDB-lite"/>
    </source>
</evidence>
<dbReference type="EMBL" id="AAKL01000015">
    <property type="protein sequence ID" value="EAP73389.1"/>
    <property type="molecule type" value="Genomic_DNA"/>
</dbReference>
<sequence length="137" mass="14828">MQTRPPDGGLFIWANGMAVAYRNACRDWMTGRIMTELNPSPPATSGQPLASPHPPHPRIAQIAQTAQRAKDATADGIDRLAGVISTALEQFERRTEQLKTVHADASRQAAASMRESPALTIALAFVAGILLERLTRD</sequence>
<protein>
    <recommendedName>
        <fullName evidence="4">DUF883 domain-containing protein</fullName>
    </recommendedName>
</protein>
<reference evidence="2 3" key="1">
    <citation type="journal article" date="2006" name="Mol. Plant Microbe Interact.">
        <title>Identification of open reading frames unique to a select agent: Ralstonia solanacearum race 3 biovar 2.</title>
        <authorList>
            <person name="Gabriel D.W."/>
            <person name="Allen C."/>
            <person name="Schell M."/>
            <person name="Denny T.P."/>
            <person name="Greenberg J.T."/>
            <person name="Duan Y.P."/>
            <person name="Flores-Cruz Z."/>
            <person name="Huang Q."/>
            <person name="Clifford J.M."/>
            <person name="Presting G."/>
            <person name="Gonzalez E.T."/>
            <person name="Reddy J."/>
            <person name="Elphinstone J."/>
            <person name="Swanson J."/>
            <person name="Yao J."/>
            <person name="Mulholland V."/>
            <person name="Liu L."/>
            <person name="Farmerie W."/>
            <person name="Patnaikuni M."/>
            <person name="Balogh B."/>
            <person name="Norman D."/>
            <person name="Alvarez A."/>
            <person name="Castillo J.A."/>
            <person name="Jones J."/>
            <person name="Saddler G."/>
            <person name="Walunas T."/>
            <person name="Zhukov A."/>
            <person name="Mikhailova N."/>
        </authorList>
    </citation>
    <scope>NUCLEOTIDE SEQUENCE [LARGE SCALE GENOMIC DNA]</scope>
    <source>
        <strain evidence="2 3">UW551</strain>
    </source>
</reference>